<dbReference type="AlphaFoldDB" id="A0A899NCW9"/>
<name>A0A899NCW9_ECOLX</name>
<gene>
    <name evidence="1" type="ORF">LDMDHDEC_00576</name>
</gene>
<dbReference type="RefSeq" id="WP_011191318.1">
    <property type="nucleotide sequence ID" value="NZ_BGNL01000013.1"/>
</dbReference>
<keyword evidence="1" id="KW-0614">Plasmid</keyword>
<geneLocation type="plasmid" evidence="1">
    <name>pTE_T100_5</name>
</geneLocation>
<evidence type="ECO:0008006" key="2">
    <source>
        <dbReference type="Google" id="ProtNLM"/>
    </source>
</evidence>
<protein>
    <recommendedName>
        <fullName evidence="2">Conjugal transfer protein TraD</fullName>
    </recommendedName>
</protein>
<proteinExistence type="predicted"/>
<accession>A0A899NCW9</accession>
<reference evidence="1" key="1">
    <citation type="journal article" name="Environ. Pollut.">
        <title>Investigating the effects of municipal and hospital wastewaters on horizontal gene transfer.</title>
        <authorList>
            <person name="Hutinel M."/>
            <person name="Fick J."/>
            <person name="Larsson D.G.J."/>
            <person name="Flach C.F."/>
        </authorList>
    </citation>
    <scope>NUCLEOTIDE SEQUENCE</scope>
    <source>
        <strain evidence="1">CV601</strain>
    </source>
</reference>
<organism evidence="1">
    <name type="scientific">Escherichia coli</name>
    <dbReference type="NCBI Taxonomy" id="562"/>
    <lineage>
        <taxon>Bacteria</taxon>
        <taxon>Pseudomonadati</taxon>
        <taxon>Pseudomonadota</taxon>
        <taxon>Gammaproteobacteria</taxon>
        <taxon>Enterobacterales</taxon>
        <taxon>Enterobacteriaceae</taxon>
        <taxon>Escherichia</taxon>
    </lineage>
</organism>
<sequence>MNDKLLKLNQPGQIVELTKQEAEELGAFEESALSEQDALDAIETEQEA</sequence>
<evidence type="ECO:0000313" key="1">
    <source>
        <dbReference type="EMBL" id="QSM61751.1"/>
    </source>
</evidence>
<dbReference type="EMBL" id="MW574944">
    <property type="protein sequence ID" value="QSM61751.1"/>
    <property type="molecule type" value="Genomic_DNA"/>
</dbReference>